<dbReference type="Gramene" id="GBG84300">
    <property type="protein sequence ID" value="GBG84300"/>
    <property type="gene ID" value="CBR_g38270"/>
</dbReference>
<feature type="compositionally biased region" description="Low complexity" evidence="2">
    <location>
        <begin position="147"/>
        <end position="156"/>
    </location>
</feature>
<feature type="region of interest" description="Disordered" evidence="2">
    <location>
        <begin position="885"/>
        <end position="1028"/>
    </location>
</feature>
<evidence type="ECO:0000313" key="3">
    <source>
        <dbReference type="EMBL" id="GBG84300.1"/>
    </source>
</evidence>
<dbReference type="GO" id="GO:0005737">
    <property type="term" value="C:cytoplasm"/>
    <property type="evidence" value="ECO:0007669"/>
    <property type="project" value="TreeGrafter"/>
</dbReference>
<feature type="region of interest" description="Disordered" evidence="2">
    <location>
        <begin position="45"/>
        <end position="80"/>
    </location>
</feature>
<dbReference type="PANTHER" id="PTHR45615:SF40">
    <property type="entry name" value="MYOSIN HEAVY CHAIN, NON-MUSCLE"/>
    <property type="match status" value="1"/>
</dbReference>
<feature type="compositionally biased region" description="Basic and acidic residues" evidence="2">
    <location>
        <begin position="909"/>
        <end position="936"/>
    </location>
</feature>
<feature type="coiled-coil region" evidence="1">
    <location>
        <begin position="542"/>
        <end position="569"/>
    </location>
</feature>
<dbReference type="Proteomes" id="UP000265515">
    <property type="component" value="Unassembled WGS sequence"/>
</dbReference>
<protein>
    <submittedName>
        <fullName evidence="3">Uncharacterized protein</fullName>
    </submittedName>
</protein>
<name>A0A388LPN1_CHABU</name>
<feature type="region of interest" description="Disordered" evidence="2">
    <location>
        <begin position="1126"/>
        <end position="1154"/>
    </location>
</feature>
<feature type="coiled-coil region" evidence="1">
    <location>
        <begin position="356"/>
        <end position="390"/>
    </location>
</feature>
<dbReference type="EMBL" id="BFEA01000471">
    <property type="protein sequence ID" value="GBG84300.1"/>
    <property type="molecule type" value="Genomic_DNA"/>
</dbReference>
<organism evidence="3 4">
    <name type="scientific">Chara braunii</name>
    <name type="common">Braun's stonewort</name>
    <dbReference type="NCBI Taxonomy" id="69332"/>
    <lineage>
        <taxon>Eukaryota</taxon>
        <taxon>Viridiplantae</taxon>
        <taxon>Streptophyta</taxon>
        <taxon>Charophyceae</taxon>
        <taxon>Charales</taxon>
        <taxon>Characeae</taxon>
        <taxon>Chara</taxon>
    </lineage>
</organism>
<reference evidence="3 4" key="1">
    <citation type="journal article" date="2018" name="Cell">
        <title>The Chara Genome: Secondary Complexity and Implications for Plant Terrestrialization.</title>
        <authorList>
            <person name="Nishiyama T."/>
            <person name="Sakayama H."/>
            <person name="Vries J.D."/>
            <person name="Buschmann H."/>
            <person name="Saint-Marcoux D."/>
            <person name="Ullrich K.K."/>
            <person name="Haas F.B."/>
            <person name="Vanderstraeten L."/>
            <person name="Becker D."/>
            <person name="Lang D."/>
            <person name="Vosolsobe S."/>
            <person name="Rombauts S."/>
            <person name="Wilhelmsson P.K.I."/>
            <person name="Janitza P."/>
            <person name="Kern R."/>
            <person name="Heyl A."/>
            <person name="Rumpler F."/>
            <person name="Villalobos L.I.A.C."/>
            <person name="Clay J.M."/>
            <person name="Skokan R."/>
            <person name="Toyoda A."/>
            <person name="Suzuki Y."/>
            <person name="Kagoshima H."/>
            <person name="Schijlen E."/>
            <person name="Tajeshwar N."/>
            <person name="Catarino B."/>
            <person name="Hetherington A.J."/>
            <person name="Saltykova A."/>
            <person name="Bonnot C."/>
            <person name="Breuninger H."/>
            <person name="Symeonidi A."/>
            <person name="Radhakrishnan G.V."/>
            <person name="Van Nieuwerburgh F."/>
            <person name="Deforce D."/>
            <person name="Chang C."/>
            <person name="Karol K.G."/>
            <person name="Hedrich R."/>
            <person name="Ulvskov P."/>
            <person name="Glockner G."/>
            <person name="Delwiche C.F."/>
            <person name="Petrasek J."/>
            <person name="Van de Peer Y."/>
            <person name="Friml J."/>
            <person name="Beilby M."/>
            <person name="Dolan L."/>
            <person name="Kohara Y."/>
            <person name="Sugano S."/>
            <person name="Fujiyama A."/>
            <person name="Delaux P.-M."/>
            <person name="Quint M."/>
            <person name="TheiBen G."/>
            <person name="Hagemann M."/>
            <person name="Harholt J."/>
            <person name="Dunand C."/>
            <person name="Zachgo S."/>
            <person name="Langdale J."/>
            <person name="Maumus F."/>
            <person name="Straeten D.V.D."/>
            <person name="Gould S.B."/>
            <person name="Rensing S.A."/>
        </authorList>
    </citation>
    <scope>NUCLEOTIDE SEQUENCE [LARGE SCALE GENOMIC DNA]</scope>
    <source>
        <strain evidence="3 4">S276</strain>
    </source>
</reference>
<feature type="region of interest" description="Disordered" evidence="2">
    <location>
        <begin position="1087"/>
        <end position="1113"/>
    </location>
</feature>
<evidence type="ECO:0000313" key="4">
    <source>
        <dbReference type="Proteomes" id="UP000265515"/>
    </source>
</evidence>
<accession>A0A388LPN1</accession>
<feature type="compositionally biased region" description="Basic and acidic residues" evidence="2">
    <location>
        <begin position="132"/>
        <end position="143"/>
    </location>
</feature>
<keyword evidence="4" id="KW-1185">Reference proteome</keyword>
<dbReference type="GO" id="GO:0032982">
    <property type="term" value="C:myosin filament"/>
    <property type="evidence" value="ECO:0007669"/>
    <property type="project" value="TreeGrafter"/>
</dbReference>
<proteinExistence type="predicted"/>
<feature type="compositionally biased region" description="Pro residues" evidence="2">
    <location>
        <begin position="982"/>
        <end position="994"/>
    </location>
</feature>
<feature type="coiled-coil region" evidence="1">
    <location>
        <begin position="191"/>
        <end position="218"/>
    </location>
</feature>
<feature type="region of interest" description="Disordered" evidence="2">
    <location>
        <begin position="132"/>
        <end position="166"/>
    </location>
</feature>
<evidence type="ECO:0000256" key="2">
    <source>
        <dbReference type="SAM" id="MobiDB-lite"/>
    </source>
</evidence>
<dbReference type="PANTHER" id="PTHR45615">
    <property type="entry name" value="MYOSIN HEAVY CHAIN, NON-MUSCLE"/>
    <property type="match status" value="1"/>
</dbReference>
<gene>
    <name evidence="3" type="ORF">CBR_g38270</name>
</gene>
<dbReference type="GO" id="GO:0051015">
    <property type="term" value="F:actin filament binding"/>
    <property type="evidence" value="ECO:0007669"/>
    <property type="project" value="TreeGrafter"/>
</dbReference>
<feature type="coiled-coil region" evidence="1">
    <location>
        <begin position="716"/>
        <end position="841"/>
    </location>
</feature>
<feature type="compositionally biased region" description="Basic and acidic residues" evidence="2">
    <location>
        <begin position="947"/>
        <end position="960"/>
    </location>
</feature>
<feature type="coiled-coil region" evidence="1">
    <location>
        <begin position="293"/>
        <end position="327"/>
    </location>
</feature>
<sequence length="1201" mass="138056">MAMMMDKVGGMEELSLVIEKEEKKVVVGLEKEMVMAMAKEMEKRDVAMKKEKAMATEEKKEMQKMSEAKDKENEMQKEMQRQLQRGMEKAMAMAMTKREREAKMEREREQEVEKEMHMGIDREKEIEREMDKEMEKEMEKDLPSLRQQQEQSDVQQPPAMETSKDGASEGNAVLFELHEKSLEIRALRAALRFHMEKERGMEDEIESLQNRLEKLEERAMPEVAAAVCDGDMIGQGNPVKSRGVGRRDMHDEHLLDEIEQLRMQLVEREEVMRWYENKLTEKMMDELRWRRDVKDAQDDARQLKKAMKELEEDLQRTFLALKKSEEKEAHVLNLWREMESHTRTLVKERDALAKDVSSVNQQLKAKEEVMAQLKNEIAETGDMMRQMQVREMVHSEVISRVVREVEKRGSRIQAVGSLKQHGGIGRTGTRMGEGIGSGDSELSHGEANAQSLKAQNPLRNNHNNNNNITNNASDMANMNNSDCHNDGTGGGERRWTEMVVREKQGLWKQAGRKEDEMAKQAAFMSEKLRIAELEKSKSKKLMVRMKAEIDKKDRKLRDMTERVNTLQLQIEAMAWATDAKAPSCCDEHAKDKQQQLLFSSVNNPTATCSHQLQQEHNGDGCAHCSCKMGKMVEHNSSGSYNSVEASIAAEIGIRMESQKLTQQKQLEEEEEKGEGSKITKGYRRLEAKSESCQQCEDVQRAMENITQAMKVETLKKEAAMAKLDGALAKLEAREREVERLQEVLSEMEDDKVTLSMRIHQKCKALTRIEEEMRDRELLQEALEEKIDRLTEEREELELELESEKDLNKRLRDEREQLEESMAKMQEEVGGFRCRLEDAEKRAMEKNRDADVMEKFFEEIHQRDETIKVLQVGIKQLETLITGKDGYKPQSEACERHKSMSLSVTYDEDDHSKHTEDNHDHHLRDHDYQYDREREDLEKNEENEEKWEEAKKKLLRSRPDVQAKSSLVNGLNEKEEERNASLAPPPPPPPPPRPPLAWGWHDSEKTQKRLQQHQDSDCRTGGTSSSHISKAPSCLDRICHAGPHDGGYTQVSPPKSRVIDAIRTTMATGQISGLSHDFGDSLCSPMMTSITGRSKTKSGGNGLHNHRPSPMRLQSLHESDCLVETGTCDDDRSSGSSRHRRRSSSSSNCDDADHDDDVDDDAFSDEGSSWSLNLQDCWKFIHKQLLWVFDLHQDYSTVVAYS</sequence>
<evidence type="ECO:0000256" key="1">
    <source>
        <dbReference type="SAM" id="Coils"/>
    </source>
</evidence>
<feature type="compositionally biased region" description="Acidic residues" evidence="2">
    <location>
        <begin position="937"/>
        <end position="946"/>
    </location>
</feature>
<dbReference type="GO" id="GO:0000146">
    <property type="term" value="F:microfilament motor activity"/>
    <property type="evidence" value="ECO:0007669"/>
    <property type="project" value="TreeGrafter"/>
</dbReference>
<dbReference type="AlphaFoldDB" id="A0A388LPN1"/>
<feature type="compositionally biased region" description="Basic and acidic residues" evidence="2">
    <location>
        <begin position="1000"/>
        <end position="1017"/>
    </location>
</feature>
<dbReference type="GO" id="GO:0016460">
    <property type="term" value="C:myosin II complex"/>
    <property type="evidence" value="ECO:0007669"/>
    <property type="project" value="TreeGrafter"/>
</dbReference>
<keyword evidence="1" id="KW-0175">Coiled coil</keyword>
<comment type="caution">
    <text evidence="3">The sequence shown here is derived from an EMBL/GenBank/DDBJ whole genome shotgun (WGS) entry which is preliminary data.</text>
</comment>